<evidence type="ECO:0000256" key="6">
    <source>
        <dbReference type="ARBA" id="ARBA00022842"/>
    </source>
</evidence>
<dbReference type="AlphaFoldDB" id="A0A8B9UIT6"/>
<dbReference type="InterPro" id="IPR052230">
    <property type="entry name" value="DNA_polymerase_eta"/>
</dbReference>
<keyword evidence="8" id="KW-0539">Nucleus</keyword>
<dbReference type="InterPro" id="IPR001126">
    <property type="entry name" value="UmuC"/>
</dbReference>
<dbReference type="InterPro" id="IPR043128">
    <property type="entry name" value="Rev_trsase/Diguanyl_cyclase"/>
</dbReference>
<dbReference type="Proteomes" id="UP000694549">
    <property type="component" value="Unplaced"/>
</dbReference>
<dbReference type="GO" id="GO:0035861">
    <property type="term" value="C:site of double-strand break"/>
    <property type="evidence" value="ECO:0007669"/>
    <property type="project" value="TreeGrafter"/>
</dbReference>
<keyword evidence="5" id="KW-0227">DNA damage</keyword>
<organism evidence="10 11">
    <name type="scientific">Anas zonorhyncha</name>
    <name type="common">Eastern spot-billed duck</name>
    <dbReference type="NCBI Taxonomy" id="75864"/>
    <lineage>
        <taxon>Eukaryota</taxon>
        <taxon>Metazoa</taxon>
        <taxon>Chordata</taxon>
        <taxon>Craniata</taxon>
        <taxon>Vertebrata</taxon>
        <taxon>Euteleostomi</taxon>
        <taxon>Archelosauria</taxon>
        <taxon>Archosauria</taxon>
        <taxon>Dinosauria</taxon>
        <taxon>Saurischia</taxon>
        <taxon>Theropoda</taxon>
        <taxon>Coelurosauria</taxon>
        <taxon>Aves</taxon>
        <taxon>Neognathae</taxon>
        <taxon>Galloanserae</taxon>
        <taxon>Anseriformes</taxon>
        <taxon>Anatidae</taxon>
        <taxon>Anatinae</taxon>
        <taxon>Anas</taxon>
    </lineage>
</organism>
<dbReference type="FunFam" id="3.40.1170.60:FF:000003">
    <property type="entry name" value="DNA polymerase eta"/>
    <property type="match status" value="1"/>
</dbReference>
<dbReference type="GO" id="GO:0042276">
    <property type="term" value="P:error-prone translesion synthesis"/>
    <property type="evidence" value="ECO:0007669"/>
    <property type="project" value="TreeGrafter"/>
</dbReference>
<keyword evidence="4" id="KW-0479">Metal-binding</keyword>
<evidence type="ECO:0000256" key="5">
    <source>
        <dbReference type="ARBA" id="ARBA00022763"/>
    </source>
</evidence>
<protein>
    <recommendedName>
        <fullName evidence="9">UmuC domain-containing protein</fullName>
    </recommendedName>
</protein>
<dbReference type="GO" id="GO:0046872">
    <property type="term" value="F:metal ion binding"/>
    <property type="evidence" value="ECO:0007669"/>
    <property type="project" value="UniProtKB-KW"/>
</dbReference>
<dbReference type="SUPFAM" id="SSF56672">
    <property type="entry name" value="DNA/RNA polymerases"/>
    <property type="match status" value="1"/>
</dbReference>
<comment type="subcellular location">
    <subcellularLocation>
        <location evidence="1">Nucleus</location>
    </subcellularLocation>
</comment>
<dbReference type="GO" id="GO:0005634">
    <property type="term" value="C:nucleus"/>
    <property type="evidence" value="ECO:0007669"/>
    <property type="project" value="UniProtKB-SubCell"/>
</dbReference>
<dbReference type="GO" id="GO:0006281">
    <property type="term" value="P:DNA repair"/>
    <property type="evidence" value="ECO:0007669"/>
    <property type="project" value="UniProtKB-KW"/>
</dbReference>
<evidence type="ECO:0000313" key="10">
    <source>
        <dbReference type="Ensembl" id="ENSAZOP00000010239.1"/>
    </source>
</evidence>
<keyword evidence="3" id="KW-0548">Nucleotidyltransferase</keyword>
<reference evidence="10" key="1">
    <citation type="submission" date="2025-08" db="UniProtKB">
        <authorList>
            <consortium name="Ensembl"/>
        </authorList>
    </citation>
    <scope>IDENTIFICATION</scope>
</reference>
<accession>A0A8B9UIT6</accession>
<evidence type="ECO:0000256" key="8">
    <source>
        <dbReference type="ARBA" id="ARBA00023242"/>
    </source>
</evidence>
<evidence type="ECO:0000313" key="11">
    <source>
        <dbReference type="Proteomes" id="UP000694549"/>
    </source>
</evidence>
<keyword evidence="11" id="KW-1185">Reference proteome</keyword>
<evidence type="ECO:0000256" key="3">
    <source>
        <dbReference type="ARBA" id="ARBA00022695"/>
    </source>
</evidence>
<dbReference type="Ensembl" id="ENSAZOT00000010936.1">
    <property type="protein sequence ID" value="ENSAZOP00000010239.1"/>
    <property type="gene ID" value="ENSAZOG00000006532.1"/>
</dbReference>
<name>A0A8B9UIT6_9AVES</name>
<proteinExistence type="predicted"/>
<dbReference type="GO" id="GO:0005657">
    <property type="term" value="C:replication fork"/>
    <property type="evidence" value="ECO:0007669"/>
    <property type="project" value="TreeGrafter"/>
</dbReference>
<evidence type="ECO:0000256" key="7">
    <source>
        <dbReference type="ARBA" id="ARBA00023204"/>
    </source>
</evidence>
<dbReference type="GO" id="GO:0009314">
    <property type="term" value="P:response to radiation"/>
    <property type="evidence" value="ECO:0007669"/>
    <property type="project" value="TreeGrafter"/>
</dbReference>
<dbReference type="PANTHER" id="PTHR45873">
    <property type="entry name" value="DNA POLYMERASE ETA"/>
    <property type="match status" value="1"/>
</dbReference>
<keyword evidence="2" id="KW-0808">Transferase</keyword>
<dbReference type="Gene3D" id="3.30.70.270">
    <property type="match status" value="1"/>
</dbReference>
<evidence type="ECO:0000256" key="1">
    <source>
        <dbReference type="ARBA" id="ARBA00004123"/>
    </source>
</evidence>
<keyword evidence="6" id="KW-0460">Magnesium</keyword>
<evidence type="ECO:0000256" key="2">
    <source>
        <dbReference type="ARBA" id="ARBA00022679"/>
    </source>
</evidence>
<sequence length="182" mass="20306">MSRGRERVVALVDMDCFFMQVEQRFDPQLRGRPCAVVQYNKWQGGGIIAVSYEARSFGVARGMWASEARALCPELLLARVPEARGKADLSRYREASAEVMEVLSRFAAIERASIDEAYLDLTGSARDRLRELRGRPLAAQLLPTTFVQGLPASPDPQHAAKGRQKLIFFCSIMLRPSYNAGL</sequence>
<dbReference type="PANTHER" id="PTHR45873:SF1">
    <property type="entry name" value="DNA POLYMERASE ETA"/>
    <property type="match status" value="1"/>
</dbReference>
<dbReference type="PROSITE" id="PS50173">
    <property type="entry name" value="UMUC"/>
    <property type="match status" value="1"/>
</dbReference>
<dbReference type="Gene3D" id="3.40.1170.60">
    <property type="match status" value="1"/>
</dbReference>
<evidence type="ECO:0000259" key="9">
    <source>
        <dbReference type="PROSITE" id="PS50173"/>
    </source>
</evidence>
<evidence type="ECO:0000256" key="4">
    <source>
        <dbReference type="ARBA" id="ARBA00022723"/>
    </source>
</evidence>
<feature type="domain" description="UmuC" evidence="9">
    <location>
        <begin position="9"/>
        <end position="123"/>
    </location>
</feature>
<dbReference type="Pfam" id="PF00817">
    <property type="entry name" value="IMS"/>
    <property type="match status" value="1"/>
</dbReference>
<reference evidence="10" key="2">
    <citation type="submission" date="2025-09" db="UniProtKB">
        <authorList>
            <consortium name="Ensembl"/>
        </authorList>
    </citation>
    <scope>IDENTIFICATION</scope>
</reference>
<dbReference type="GO" id="GO:0003887">
    <property type="term" value="F:DNA-directed DNA polymerase activity"/>
    <property type="evidence" value="ECO:0007669"/>
    <property type="project" value="TreeGrafter"/>
</dbReference>
<keyword evidence="7" id="KW-0234">DNA repair</keyword>
<dbReference type="InterPro" id="IPR043502">
    <property type="entry name" value="DNA/RNA_pol_sf"/>
</dbReference>